<sequence>MSAPFTPPSGTQAGNAGRRADSRLRLGAGLPCRLVLLSGTLPGRVEDISATGARIAVAAIVASGSEGVLEVNGVEAFGEIVWCRSGRVGFHFEEKLALEQLVRLRHFSDGFGEHERMRRERIAHEFVTGRRV</sequence>
<reference evidence="2 3" key="1">
    <citation type="submission" date="2020-04" db="EMBL/GenBank/DDBJ databases">
        <title>Novosphingobium sp. TW-4 isolated from soil.</title>
        <authorList>
            <person name="Dahal R.H."/>
            <person name="Chaudhary D.K."/>
        </authorList>
    </citation>
    <scope>NUCLEOTIDE SEQUENCE [LARGE SCALE GENOMIC DNA]</scope>
    <source>
        <strain evidence="2 3">TW-4</strain>
    </source>
</reference>
<comment type="caution">
    <text evidence="2">The sequence shown here is derived from an EMBL/GenBank/DDBJ whole genome shotgun (WGS) entry which is preliminary data.</text>
</comment>
<evidence type="ECO:0000313" key="3">
    <source>
        <dbReference type="Proteomes" id="UP000583556"/>
    </source>
</evidence>
<dbReference type="Gene3D" id="2.40.10.220">
    <property type="entry name" value="predicted glycosyltransferase like domains"/>
    <property type="match status" value="1"/>
</dbReference>
<gene>
    <name evidence="2" type="ORF">HHL27_01925</name>
</gene>
<organism evidence="2 3">
    <name type="scientific">Novosphingobium olei</name>
    <dbReference type="NCBI Taxonomy" id="2728851"/>
    <lineage>
        <taxon>Bacteria</taxon>
        <taxon>Pseudomonadati</taxon>
        <taxon>Pseudomonadota</taxon>
        <taxon>Alphaproteobacteria</taxon>
        <taxon>Sphingomonadales</taxon>
        <taxon>Sphingomonadaceae</taxon>
        <taxon>Novosphingobium</taxon>
    </lineage>
</organism>
<keyword evidence="3" id="KW-1185">Reference proteome</keyword>
<dbReference type="SUPFAM" id="SSF141371">
    <property type="entry name" value="PilZ domain-like"/>
    <property type="match status" value="1"/>
</dbReference>
<accession>A0A7Y0BL23</accession>
<evidence type="ECO:0000259" key="1">
    <source>
        <dbReference type="Pfam" id="PF07238"/>
    </source>
</evidence>
<evidence type="ECO:0000313" key="2">
    <source>
        <dbReference type="EMBL" id="NML92426.1"/>
    </source>
</evidence>
<dbReference type="InterPro" id="IPR009875">
    <property type="entry name" value="PilZ_domain"/>
</dbReference>
<name>A0A7Y0BL23_9SPHN</name>
<dbReference type="Pfam" id="PF07238">
    <property type="entry name" value="PilZ"/>
    <property type="match status" value="1"/>
</dbReference>
<dbReference type="AlphaFoldDB" id="A0A7Y0BL23"/>
<dbReference type="GO" id="GO:0035438">
    <property type="term" value="F:cyclic-di-GMP binding"/>
    <property type="evidence" value="ECO:0007669"/>
    <property type="project" value="InterPro"/>
</dbReference>
<proteinExistence type="predicted"/>
<dbReference type="Proteomes" id="UP000583556">
    <property type="component" value="Unassembled WGS sequence"/>
</dbReference>
<feature type="domain" description="PilZ" evidence="1">
    <location>
        <begin position="18"/>
        <end position="107"/>
    </location>
</feature>
<protein>
    <submittedName>
        <fullName evidence="2">PilZ domain-containing protein</fullName>
    </submittedName>
</protein>
<dbReference type="EMBL" id="JABBGM010000001">
    <property type="protein sequence ID" value="NML92426.1"/>
    <property type="molecule type" value="Genomic_DNA"/>
</dbReference>